<dbReference type="EMBL" id="JWZX01003265">
    <property type="protein sequence ID" value="KOO22628.1"/>
    <property type="molecule type" value="Genomic_DNA"/>
</dbReference>
<name>A0A0M0J8S1_9EUKA</name>
<dbReference type="OrthoDB" id="423533at2759"/>
<reference evidence="2" key="1">
    <citation type="journal article" date="2015" name="PLoS Genet.">
        <title>Genome Sequence and Transcriptome Analyses of Chrysochromulina tobin: Metabolic Tools for Enhanced Algal Fitness in the Prominent Order Prymnesiales (Haptophyceae).</title>
        <authorList>
            <person name="Hovde B.T."/>
            <person name="Deodato C.R."/>
            <person name="Hunsperger H.M."/>
            <person name="Ryken S.A."/>
            <person name="Yost W."/>
            <person name="Jha R.K."/>
            <person name="Patterson J."/>
            <person name="Monnat R.J. Jr."/>
            <person name="Barlow S.B."/>
            <person name="Starkenburg S.R."/>
            <person name="Cattolico R.A."/>
        </authorList>
    </citation>
    <scope>NUCLEOTIDE SEQUENCE</scope>
    <source>
        <strain evidence="2">CCMP291</strain>
    </source>
</reference>
<protein>
    <recommendedName>
        <fullName evidence="3">Mono(ADP-ribosyl)transferase</fullName>
    </recommendedName>
</protein>
<organism evidence="1 2">
    <name type="scientific">Chrysochromulina tobinii</name>
    <dbReference type="NCBI Taxonomy" id="1460289"/>
    <lineage>
        <taxon>Eukaryota</taxon>
        <taxon>Haptista</taxon>
        <taxon>Haptophyta</taxon>
        <taxon>Prymnesiophyceae</taxon>
        <taxon>Prymnesiales</taxon>
        <taxon>Chrysochromulinaceae</taxon>
        <taxon>Chrysochromulina</taxon>
    </lineage>
</organism>
<sequence length="874" mass="96333">MSTMSTLEYFERFQTLIEDVIGASVDEALSTQPENPIVTIAAALLKRCKVESAADAALLRSAASSLGMGTAEQFNLLRNQTSTDASGLEVDTAAVDVPFVRRSSSAAVSSTYESVTSEEMDDLKARRLHSMLGELRTLCCDLRETFAHWIAGDDSSNTQGSSSTLLSSKSSKLPEAAVTELRSCLCDAQQLVQVTQEAIHALLADEPTRGRAGFLISLSDRIGAPPSDRKWRDEWNALKLEAIVLSGQGEFASEEYVNESCTVEKTTKQNHAAIVKLVNRGWYPHEAIAYRLLSSREGYTSARIVEVVSMDGDVDGDEENEPPEVPLFYWHLEGIFSLTENDAAWSELEVPDRSGFCGLTCSTLVRGTREAACFDADGMLVKVQYPADDDASEPLVQFDSVDSDVVCFVSSPSTWQFHHAIIFDESDERGAFPPNTLFRLTSVDEPGEWVAPGGVRPMRRRLVVTATYNAARYSECSADARVGKLWSEVVLLSYERRGTYVEGLHHLWAKPVLTMYEEFARDYTWTDWKGHSYSLREEFAYVTGPAVRKEGCTPGVRDDGDNEGLTPADFLARANGYINERRARGFGVRLPPQFAELTLDECLAVRLYSGASFQPINDFLRNIAKLSDELRVHMVRHPSLTFAATIGHICRAIRKLAAVATDEESKQVVFRGVRGILPRTFWLPDRVEDMVCAVDMGFMSTSLNERTPINYMHPSPAPNVLWELRLQPESDAGYHVGANIAILSQYAAEEEMLFPPCTMLQVLPATSEGVAAVVAESNKLDAFLRASRDDSVAATELLLGAAAEGLAAARSTASWTRALRKVRKGFSRASSASEGLKGDQLEAEVHSIMSRYRAQSEKAEGREFLRVCTVPTFS</sequence>
<gene>
    <name evidence="1" type="ORF">Ctob_001098</name>
</gene>
<comment type="caution">
    <text evidence="1">The sequence shown here is derived from an EMBL/GenBank/DDBJ whole genome shotgun (WGS) entry which is preliminary data.</text>
</comment>
<evidence type="ECO:0000313" key="2">
    <source>
        <dbReference type="Proteomes" id="UP000037460"/>
    </source>
</evidence>
<dbReference type="SUPFAM" id="SSF56399">
    <property type="entry name" value="ADP-ribosylation"/>
    <property type="match status" value="1"/>
</dbReference>
<accession>A0A0M0J8S1</accession>
<evidence type="ECO:0000313" key="1">
    <source>
        <dbReference type="EMBL" id="KOO22628.1"/>
    </source>
</evidence>
<proteinExistence type="predicted"/>
<dbReference type="Gene3D" id="3.90.176.10">
    <property type="entry name" value="Toxin ADP-ribosyltransferase, Chain A, domain 1"/>
    <property type="match status" value="1"/>
</dbReference>
<dbReference type="AlphaFoldDB" id="A0A0M0J8S1"/>
<keyword evidence="2" id="KW-1185">Reference proteome</keyword>
<dbReference type="Proteomes" id="UP000037460">
    <property type="component" value="Unassembled WGS sequence"/>
</dbReference>
<dbReference type="PROSITE" id="PS51996">
    <property type="entry name" value="TR_MART"/>
    <property type="match status" value="1"/>
</dbReference>
<evidence type="ECO:0008006" key="3">
    <source>
        <dbReference type="Google" id="ProtNLM"/>
    </source>
</evidence>